<comment type="subcellular location">
    <subcellularLocation>
        <location evidence="2">Membrane</location>
        <topology evidence="2">Lipid-anchor</topology>
        <topology evidence="2">GPI-anchor</topology>
    </subcellularLocation>
    <subcellularLocation>
        <location evidence="1">Membrane</location>
        <topology evidence="1">Multi-pass membrane protein</topology>
    </subcellularLocation>
    <subcellularLocation>
        <location evidence="3">Secreted</location>
    </subcellularLocation>
</comment>
<feature type="domain" description="CFEM" evidence="18">
    <location>
        <begin position="10"/>
        <end position="121"/>
    </location>
</feature>
<keyword evidence="11 14" id="KW-1015">Disulfide bond</keyword>
<feature type="transmembrane region" description="Helical" evidence="16">
    <location>
        <begin position="335"/>
        <end position="358"/>
    </location>
</feature>
<feature type="signal peptide" evidence="17">
    <location>
        <begin position="1"/>
        <end position="20"/>
    </location>
</feature>
<keyword evidence="6" id="KW-0325">Glycoprotein</keyword>
<proteinExistence type="inferred from homology"/>
<keyword evidence="9 16" id="KW-1133">Transmembrane helix</keyword>
<keyword evidence="7 16" id="KW-0812">Transmembrane</keyword>
<keyword evidence="8 17" id="KW-0732">Signal</keyword>
<protein>
    <submittedName>
        <fullName evidence="19">CFEM domain-containing protein</fullName>
    </submittedName>
</protein>
<feature type="disulfide bond" evidence="14">
    <location>
        <begin position="42"/>
        <end position="73"/>
    </location>
</feature>
<keyword evidence="14" id="KW-0349">Heme</keyword>
<evidence type="ECO:0000256" key="8">
    <source>
        <dbReference type="ARBA" id="ARBA00022729"/>
    </source>
</evidence>
<evidence type="ECO:0000256" key="7">
    <source>
        <dbReference type="ARBA" id="ARBA00022692"/>
    </source>
</evidence>
<dbReference type="InterPro" id="IPR052337">
    <property type="entry name" value="SAT4-like"/>
</dbReference>
<dbReference type="SMART" id="SM00747">
    <property type="entry name" value="CFEM"/>
    <property type="match status" value="1"/>
</dbReference>
<comment type="similarity">
    <text evidence="13">Belongs to the SAT4 family.</text>
</comment>
<evidence type="ECO:0000256" key="13">
    <source>
        <dbReference type="ARBA" id="ARBA00038359"/>
    </source>
</evidence>
<keyword evidence="6" id="KW-0336">GPI-anchor</keyword>
<evidence type="ECO:0000256" key="10">
    <source>
        <dbReference type="ARBA" id="ARBA00023136"/>
    </source>
</evidence>
<feature type="transmembrane region" description="Helical" evidence="16">
    <location>
        <begin position="303"/>
        <end position="323"/>
    </location>
</feature>
<dbReference type="PANTHER" id="PTHR33048">
    <property type="entry name" value="PTH11-LIKE INTEGRAL MEMBRANE PROTEIN (AFU_ORTHOLOGUE AFUA_5G11245)"/>
    <property type="match status" value="1"/>
</dbReference>
<keyword evidence="14" id="KW-0408">Iron</keyword>
<evidence type="ECO:0000256" key="11">
    <source>
        <dbReference type="ARBA" id="ARBA00023157"/>
    </source>
</evidence>
<evidence type="ECO:0000256" key="16">
    <source>
        <dbReference type="SAM" id="Phobius"/>
    </source>
</evidence>
<keyword evidence="14" id="KW-0479">Metal-binding</keyword>
<dbReference type="Proteomes" id="UP001390339">
    <property type="component" value="Unassembled WGS sequence"/>
</dbReference>
<evidence type="ECO:0000256" key="2">
    <source>
        <dbReference type="ARBA" id="ARBA00004589"/>
    </source>
</evidence>
<comment type="caution">
    <text evidence="19">The sequence shown here is derived from an EMBL/GenBank/DDBJ whole genome shotgun (WGS) entry which is preliminary data.</text>
</comment>
<keyword evidence="5" id="KW-0964">Secreted</keyword>
<feature type="transmembrane region" description="Helical" evidence="16">
    <location>
        <begin position="105"/>
        <end position="126"/>
    </location>
</feature>
<evidence type="ECO:0000256" key="9">
    <source>
        <dbReference type="ARBA" id="ARBA00022989"/>
    </source>
</evidence>
<evidence type="ECO:0000313" key="19">
    <source>
        <dbReference type="EMBL" id="KAK8856374.1"/>
    </source>
</evidence>
<evidence type="ECO:0000256" key="3">
    <source>
        <dbReference type="ARBA" id="ARBA00004613"/>
    </source>
</evidence>
<evidence type="ECO:0000256" key="17">
    <source>
        <dbReference type="SAM" id="SignalP"/>
    </source>
</evidence>
<keyword evidence="12" id="KW-0449">Lipoprotein</keyword>
<evidence type="ECO:0000313" key="20">
    <source>
        <dbReference type="Proteomes" id="UP001390339"/>
    </source>
</evidence>
<dbReference type="InterPro" id="IPR008427">
    <property type="entry name" value="Extracellular_membr_CFEM_dom"/>
</dbReference>
<evidence type="ECO:0000256" key="14">
    <source>
        <dbReference type="PROSITE-ProRule" id="PRU01356"/>
    </source>
</evidence>
<feature type="transmembrane region" description="Helical" evidence="16">
    <location>
        <begin position="138"/>
        <end position="160"/>
    </location>
</feature>
<evidence type="ECO:0000259" key="18">
    <source>
        <dbReference type="PROSITE" id="PS52012"/>
    </source>
</evidence>
<keyword evidence="20" id="KW-1185">Reference proteome</keyword>
<dbReference type="PANTHER" id="PTHR33048:SF143">
    <property type="entry name" value="EXTRACELLULAR MEMBRANE PROTEIN CFEM DOMAIN-CONTAINING PROTEIN-RELATED"/>
    <property type="match status" value="1"/>
</dbReference>
<feature type="disulfide bond" evidence="14">
    <location>
        <begin position="61"/>
        <end position="94"/>
    </location>
</feature>
<evidence type="ECO:0000256" key="1">
    <source>
        <dbReference type="ARBA" id="ARBA00004141"/>
    </source>
</evidence>
<feature type="chain" id="PRO_5047482745" evidence="17">
    <location>
        <begin position="21"/>
        <end position="522"/>
    </location>
</feature>
<reference evidence="19 20" key="1">
    <citation type="journal article" date="2024" name="IMA Fungus">
        <title>Apiospora arundinis, a panoply of carbohydrate-active enzymes and secondary metabolites.</title>
        <authorList>
            <person name="Sorensen T."/>
            <person name="Petersen C."/>
            <person name="Muurmann A.T."/>
            <person name="Christiansen J.V."/>
            <person name="Brundto M.L."/>
            <person name="Overgaard C.K."/>
            <person name="Boysen A.T."/>
            <person name="Wollenberg R.D."/>
            <person name="Larsen T.O."/>
            <person name="Sorensen J.L."/>
            <person name="Nielsen K.L."/>
            <person name="Sondergaard T.E."/>
        </authorList>
    </citation>
    <scope>NUCLEOTIDE SEQUENCE [LARGE SCALE GENOMIC DNA]</scope>
    <source>
        <strain evidence="19 20">AAU 773</strain>
    </source>
</reference>
<accession>A0ABR2I1Y8</accession>
<feature type="transmembrane region" description="Helical" evidence="16">
    <location>
        <begin position="218"/>
        <end position="239"/>
    </location>
</feature>
<dbReference type="InterPro" id="IPR049326">
    <property type="entry name" value="Rhodopsin_dom_fungi"/>
</dbReference>
<evidence type="ECO:0000256" key="5">
    <source>
        <dbReference type="ARBA" id="ARBA00022525"/>
    </source>
</evidence>
<feature type="binding site" description="axial binding residue" evidence="14">
    <location>
        <position position="56"/>
    </location>
    <ligand>
        <name>heme</name>
        <dbReference type="ChEBI" id="CHEBI:30413"/>
    </ligand>
    <ligandPart>
        <name>Fe</name>
        <dbReference type="ChEBI" id="CHEBI:18248"/>
    </ligandPart>
</feature>
<feature type="compositionally biased region" description="Polar residues" evidence="15">
    <location>
        <begin position="405"/>
        <end position="415"/>
    </location>
</feature>
<keyword evidence="10 16" id="KW-0472">Membrane</keyword>
<gene>
    <name evidence="19" type="ORF">PGQ11_012286</name>
</gene>
<name>A0ABR2I1Y8_9PEZI</name>
<sequence>MRCLSSFLVCCLAFVGFVAAQDSAQVQKAKLLATLPACGMKCLQKAIETSPCGLTDTRCQCTNTEFVATAQICIVTSCTVEQSLVAKNVTQTMCGAPIRDKRLEYNLISCTLMAISCALVIIRLCYKKLCTTVELGLDDWFIFAALLNCVPSAIINVHLLTRNGLGKDIWTLTPTQIEGFAKGFYAITICYFSEVFLLKLSILFFYLRIFPSKGMKRLLWATIVFDVLFGISFILVGIFQCTPISANWTAWKGTGEGKCANQSAIAWANAAVSITMDLWMLAIPMSQLKSLNLHWKKKVGVGLMFFVGTFVTVISIVRLSSLIEFRGSSNLTWDYFGVCLYSTIEITIGIICACMPTLRMILVRIWPRVFDGSLVRRATGAYAAYGKSPNSGVKSSNDDSKHNTQTDASKSKSVNRGSFYWKQQLSPPWRSKDAKGGNEAKEDKVFVDGIQFSALSRSEIESADDSRLMTPDTWQSSITISAGRHRAGRDTPSTLASSVRSVEELHPIPLSMPSRGRKTEMV</sequence>
<feature type="transmembrane region" description="Helical" evidence="16">
    <location>
        <begin position="264"/>
        <end position="282"/>
    </location>
</feature>
<comment type="similarity">
    <text evidence="4">Belongs to the RBT5 family.</text>
</comment>
<organism evidence="19 20">
    <name type="scientific">Apiospora arundinis</name>
    <dbReference type="NCBI Taxonomy" id="335852"/>
    <lineage>
        <taxon>Eukaryota</taxon>
        <taxon>Fungi</taxon>
        <taxon>Dikarya</taxon>
        <taxon>Ascomycota</taxon>
        <taxon>Pezizomycotina</taxon>
        <taxon>Sordariomycetes</taxon>
        <taxon>Xylariomycetidae</taxon>
        <taxon>Amphisphaeriales</taxon>
        <taxon>Apiosporaceae</taxon>
        <taxon>Apiospora</taxon>
    </lineage>
</organism>
<dbReference type="Pfam" id="PF20684">
    <property type="entry name" value="Fung_rhodopsin"/>
    <property type="match status" value="1"/>
</dbReference>
<feature type="transmembrane region" description="Helical" evidence="16">
    <location>
        <begin position="180"/>
        <end position="206"/>
    </location>
</feature>
<feature type="disulfide bond" evidence="14">
    <location>
        <begin position="38"/>
        <end position="78"/>
    </location>
</feature>
<evidence type="ECO:0000256" key="6">
    <source>
        <dbReference type="ARBA" id="ARBA00022622"/>
    </source>
</evidence>
<feature type="disulfide bond" evidence="14">
    <location>
        <begin position="52"/>
        <end position="59"/>
    </location>
</feature>
<feature type="region of interest" description="Disordered" evidence="15">
    <location>
        <begin position="388"/>
        <end position="415"/>
    </location>
</feature>
<dbReference type="PROSITE" id="PS52012">
    <property type="entry name" value="CFEM"/>
    <property type="match status" value="1"/>
</dbReference>
<dbReference type="EMBL" id="JAPCWZ010000007">
    <property type="protein sequence ID" value="KAK8856374.1"/>
    <property type="molecule type" value="Genomic_DNA"/>
</dbReference>
<evidence type="ECO:0000256" key="4">
    <source>
        <dbReference type="ARBA" id="ARBA00010031"/>
    </source>
</evidence>
<evidence type="ECO:0000256" key="12">
    <source>
        <dbReference type="ARBA" id="ARBA00023288"/>
    </source>
</evidence>
<dbReference type="Pfam" id="PF05730">
    <property type="entry name" value="CFEM"/>
    <property type="match status" value="1"/>
</dbReference>
<evidence type="ECO:0000256" key="15">
    <source>
        <dbReference type="SAM" id="MobiDB-lite"/>
    </source>
</evidence>